<dbReference type="InterPro" id="IPR045062">
    <property type="entry name" value="Cyt_c_biogenesis_CcsA/CcmC"/>
</dbReference>
<feature type="transmembrane region" description="Helical" evidence="6">
    <location>
        <begin position="50"/>
        <end position="66"/>
    </location>
</feature>
<reference evidence="8 9" key="1">
    <citation type="journal article" date="2014" name="Int. J. Syst. Evol. Microbiol.">
        <title>Ramlibacter solisilvae sp. nov., isolated from forest soil, and emended description of the genus Ramlibacter.</title>
        <authorList>
            <person name="Lee H.J."/>
            <person name="Lee S.H."/>
            <person name="Lee S.S."/>
            <person name="Lee J.S."/>
            <person name="Kim Y."/>
            <person name="Kim S.C."/>
            <person name="Jeon C.O."/>
        </authorList>
    </citation>
    <scope>NUCLEOTIDE SEQUENCE [LARGE SCALE GENOMIC DNA]</scope>
    <source>
        <strain evidence="8 9">5-10</strain>
    </source>
</reference>
<dbReference type="InterPro" id="IPR002541">
    <property type="entry name" value="Cyt_c_assembly"/>
</dbReference>
<feature type="transmembrane region" description="Helical" evidence="6">
    <location>
        <begin position="178"/>
        <end position="196"/>
    </location>
</feature>
<evidence type="ECO:0000259" key="7">
    <source>
        <dbReference type="Pfam" id="PF01578"/>
    </source>
</evidence>
<dbReference type="PATRIC" id="fig|94132.3.peg.2814"/>
<feature type="transmembrane region" description="Helical" evidence="6">
    <location>
        <begin position="350"/>
        <end position="370"/>
    </location>
</feature>
<feature type="transmembrane region" description="Helical" evidence="6">
    <location>
        <begin position="411"/>
        <end position="432"/>
    </location>
</feature>
<evidence type="ECO:0000313" key="8">
    <source>
        <dbReference type="EMBL" id="AMO23750.1"/>
    </source>
</evidence>
<feature type="transmembrane region" description="Helical" evidence="6">
    <location>
        <begin position="382"/>
        <end position="399"/>
    </location>
</feature>
<evidence type="ECO:0000256" key="2">
    <source>
        <dbReference type="ARBA" id="ARBA00022692"/>
    </source>
</evidence>
<accession>A0A127JUT6</accession>
<dbReference type="RefSeq" id="WP_061500649.1">
    <property type="nucleotide sequence ID" value="NZ_CP010951.1"/>
</dbReference>
<gene>
    <name evidence="8" type="ORF">UC35_13815</name>
</gene>
<dbReference type="NCBIfam" id="TIGR03144">
    <property type="entry name" value="cytochr_II_ccsB"/>
    <property type="match status" value="1"/>
</dbReference>
<proteinExistence type="predicted"/>
<feature type="domain" description="Cytochrome c assembly protein" evidence="7">
    <location>
        <begin position="175"/>
        <end position="436"/>
    </location>
</feature>
<protein>
    <submittedName>
        <fullName evidence="8">Cytochrome C assembly protein</fullName>
    </submittedName>
</protein>
<comment type="subcellular location">
    <subcellularLocation>
        <location evidence="1">Membrane</location>
        <topology evidence="1">Multi-pass membrane protein</topology>
    </subcellularLocation>
</comment>
<evidence type="ECO:0000256" key="4">
    <source>
        <dbReference type="ARBA" id="ARBA00022989"/>
    </source>
</evidence>
<evidence type="ECO:0000256" key="5">
    <source>
        <dbReference type="ARBA" id="ARBA00023136"/>
    </source>
</evidence>
<keyword evidence="9" id="KW-1185">Reference proteome</keyword>
<dbReference type="AlphaFoldDB" id="A0A127JUT6"/>
<feature type="transmembrane region" description="Helical" evidence="6">
    <location>
        <begin position="311"/>
        <end position="329"/>
    </location>
</feature>
<feature type="transmembrane region" description="Helical" evidence="6">
    <location>
        <begin position="71"/>
        <end position="89"/>
    </location>
</feature>
<evidence type="ECO:0000256" key="1">
    <source>
        <dbReference type="ARBA" id="ARBA00004141"/>
    </source>
</evidence>
<feature type="transmembrane region" description="Helical" evidence="6">
    <location>
        <begin position="109"/>
        <end position="127"/>
    </location>
</feature>
<dbReference type="GO" id="GO:0005886">
    <property type="term" value="C:plasma membrane"/>
    <property type="evidence" value="ECO:0007669"/>
    <property type="project" value="TreeGrafter"/>
</dbReference>
<feature type="transmembrane region" description="Helical" evidence="6">
    <location>
        <begin position="20"/>
        <end position="38"/>
    </location>
</feature>
<keyword evidence="3" id="KW-0201">Cytochrome c-type biogenesis</keyword>
<feature type="transmembrane region" description="Helical" evidence="6">
    <location>
        <begin position="246"/>
        <end position="270"/>
    </location>
</feature>
<sequence>MNTASTTLTLHSGYFSQRSWFDWLFAAIVALGGAYAFARYGAYMDVYEKGILVAAVPAAIWVGWFWKPLRALMLGASAASLLGVLSYGGTLASADSVFWLKYFLSSQSAILWMSVLFFMSTAFYWIGMFAPRQGPVMELIGSRIAWAAVTMALIGSLVRWYESYLIGTDVGHIPVSNLYEVFVLFCWLTAAFYLYFEDRYQTRALGAFVMLVVSAAVGFLLWYTVVREAHEIQPLVPALKSWWMKLHVPANFIGYGTFSLAAMVAFAYLIKKQAQEQHWGRLAPLWLLGIALCFVPIAFRQRGVAEAGGYYWVGYALISALIAAGILLGRKRIAARLPSLEVLDDVMYKSIAVGFAFFTIATVLGALWAAEAWGGYWSWDPKETWALIVWLNYAAWLHMRLMKGLRGTVSAWWALAGLAVTTFAFLGVNMFLSGLHSYGTL</sequence>
<organism evidence="8 9">
    <name type="scientific">Ramlibacter tataouinensis</name>
    <dbReference type="NCBI Taxonomy" id="94132"/>
    <lineage>
        <taxon>Bacteria</taxon>
        <taxon>Pseudomonadati</taxon>
        <taxon>Pseudomonadota</taxon>
        <taxon>Betaproteobacteria</taxon>
        <taxon>Burkholderiales</taxon>
        <taxon>Comamonadaceae</taxon>
        <taxon>Ramlibacter</taxon>
    </lineage>
</organism>
<dbReference type="Proteomes" id="UP000070433">
    <property type="component" value="Chromosome"/>
</dbReference>
<dbReference type="Pfam" id="PF01578">
    <property type="entry name" value="Cytochrom_C_asm"/>
    <property type="match status" value="1"/>
</dbReference>
<keyword evidence="5 6" id="KW-0472">Membrane</keyword>
<evidence type="ECO:0000313" key="9">
    <source>
        <dbReference type="Proteomes" id="UP000070433"/>
    </source>
</evidence>
<dbReference type="GO" id="GO:0017004">
    <property type="term" value="P:cytochrome complex assembly"/>
    <property type="evidence" value="ECO:0007669"/>
    <property type="project" value="UniProtKB-KW"/>
</dbReference>
<dbReference type="GO" id="GO:0020037">
    <property type="term" value="F:heme binding"/>
    <property type="evidence" value="ECO:0007669"/>
    <property type="project" value="InterPro"/>
</dbReference>
<evidence type="ECO:0000256" key="3">
    <source>
        <dbReference type="ARBA" id="ARBA00022748"/>
    </source>
</evidence>
<name>A0A127JUT6_9BURK</name>
<keyword evidence="4 6" id="KW-1133">Transmembrane helix</keyword>
<dbReference type="InterPro" id="IPR017562">
    <property type="entry name" value="Cyt_c_biogenesis_CcsA"/>
</dbReference>
<dbReference type="PANTHER" id="PTHR30071">
    <property type="entry name" value="HEME EXPORTER PROTEIN C"/>
    <property type="match status" value="1"/>
</dbReference>
<feature type="transmembrane region" description="Helical" evidence="6">
    <location>
        <begin position="282"/>
        <end position="299"/>
    </location>
</feature>
<feature type="transmembrane region" description="Helical" evidence="6">
    <location>
        <begin position="208"/>
        <end position="226"/>
    </location>
</feature>
<dbReference type="PANTHER" id="PTHR30071:SF1">
    <property type="entry name" value="CYTOCHROME B_B6 PROTEIN-RELATED"/>
    <property type="match status" value="1"/>
</dbReference>
<keyword evidence="2 6" id="KW-0812">Transmembrane</keyword>
<feature type="transmembrane region" description="Helical" evidence="6">
    <location>
        <begin position="139"/>
        <end position="158"/>
    </location>
</feature>
<dbReference type="EMBL" id="CP010951">
    <property type="protein sequence ID" value="AMO23750.1"/>
    <property type="molecule type" value="Genomic_DNA"/>
</dbReference>
<evidence type="ECO:0000256" key="6">
    <source>
        <dbReference type="SAM" id="Phobius"/>
    </source>
</evidence>
<dbReference type="OrthoDB" id="9814290at2"/>